<evidence type="ECO:0000256" key="1">
    <source>
        <dbReference type="SAM" id="Phobius"/>
    </source>
</evidence>
<dbReference type="Gene3D" id="1.10.510.10">
    <property type="entry name" value="Transferase(Phosphotransferase) domain 1"/>
    <property type="match status" value="1"/>
</dbReference>
<organism evidence="3 4">
    <name type="scientific">Gryllus longicercus</name>
    <dbReference type="NCBI Taxonomy" id="2509291"/>
    <lineage>
        <taxon>Eukaryota</taxon>
        <taxon>Metazoa</taxon>
        <taxon>Ecdysozoa</taxon>
        <taxon>Arthropoda</taxon>
        <taxon>Hexapoda</taxon>
        <taxon>Insecta</taxon>
        <taxon>Pterygota</taxon>
        <taxon>Neoptera</taxon>
        <taxon>Polyneoptera</taxon>
        <taxon>Orthoptera</taxon>
        <taxon>Ensifera</taxon>
        <taxon>Gryllidea</taxon>
        <taxon>Grylloidea</taxon>
        <taxon>Gryllidae</taxon>
        <taxon>Gryllinae</taxon>
        <taxon>Gryllus</taxon>
    </lineage>
</organism>
<dbReference type="GO" id="GO:0005576">
    <property type="term" value="C:extracellular region"/>
    <property type="evidence" value="ECO:0007669"/>
    <property type="project" value="TreeGrafter"/>
</dbReference>
<dbReference type="SMART" id="SM00219">
    <property type="entry name" value="TyrKc"/>
    <property type="match status" value="1"/>
</dbReference>
<sequence>MRLLQMPFNNLSRCSGLCLFVTVYISLFLIAGIILFGPLLRNSRNGVVILPGNYQFSKDKLNSRSSEYFSSLGAFTQRPNDAQKSSKRPIEEEGINLILRSTFDFYWPHSYSTLVNCSTLQEISDTEFVAAGWTKIVYKGTFRGKQVAVKTARYNGRDVQECQKDIGSSKTCFERVDAKILKEVVLLTDLAHENVVKILGFCIPDLDGTATLVTELGEPIDTVRLLQISWEDRLRLVLGIAHILNHFAHSPLGPLSMNDFRREQFVIVNGVLKVTDLDDVGIGDPECINDDICQNITNFALNRNTTREDSDTRFPSCINFRCVGHNSRTNVWHAGQHFVKLLLPIGAPENLKPYIQNLIDTYEFKKKVSLYEEVPYILQKTQEIVDLYKSGEYMNTSKDLDELGFKRISNADLPGMFDYHCRNSISAVSCVISVFSEEEAAELCAKDPDCKAVVLSKEQTWTGRTIAIFKNGFNSPSVEEGFILIHKQVMHAGLCNSSFSAAGMCPLASSDITIVPEYAVAQ</sequence>
<keyword evidence="1" id="KW-0472">Membrane</keyword>
<feature type="domain" description="Protein kinase" evidence="2">
    <location>
        <begin position="123"/>
        <end position="462"/>
    </location>
</feature>
<feature type="transmembrane region" description="Helical" evidence="1">
    <location>
        <begin position="16"/>
        <end position="40"/>
    </location>
</feature>
<dbReference type="Proteomes" id="UP001378592">
    <property type="component" value="Unassembled WGS sequence"/>
</dbReference>
<dbReference type="InterPro" id="IPR042983">
    <property type="entry name" value="PKDCC"/>
</dbReference>
<dbReference type="InterPro" id="IPR000719">
    <property type="entry name" value="Prot_kinase_dom"/>
</dbReference>
<dbReference type="AlphaFoldDB" id="A0AAN9VR25"/>
<gene>
    <name evidence="3" type="ORF">R5R35_006018</name>
</gene>
<evidence type="ECO:0000313" key="3">
    <source>
        <dbReference type="EMBL" id="KAK7866842.1"/>
    </source>
</evidence>
<keyword evidence="1" id="KW-0812">Transmembrane</keyword>
<keyword evidence="1" id="KW-1133">Transmembrane helix</keyword>
<proteinExistence type="predicted"/>
<dbReference type="GO" id="GO:0001501">
    <property type="term" value="P:skeletal system development"/>
    <property type="evidence" value="ECO:0007669"/>
    <property type="project" value="TreeGrafter"/>
</dbReference>
<dbReference type="PANTHER" id="PTHR46448">
    <property type="entry name" value="PROTEIN KINASE DOMAIN-CONTAINING PROTEIN"/>
    <property type="match status" value="1"/>
</dbReference>
<dbReference type="SUPFAM" id="SSF56112">
    <property type="entry name" value="Protein kinase-like (PK-like)"/>
    <property type="match status" value="1"/>
</dbReference>
<protein>
    <recommendedName>
        <fullName evidence="2">Protein kinase domain-containing protein</fullName>
    </recommendedName>
</protein>
<dbReference type="InterPro" id="IPR020635">
    <property type="entry name" value="Tyr_kinase_cat_dom"/>
</dbReference>
<dbReference type="EMBL" id="JAZDUA010000134">
    <property type="protein sequence ID" value="KAK7866842.1"/>
    <property type="molecule type" value="Genomic_DNA"/>
</dbReference>
<dbReference type="GO" id="GO:0004715">
    <property type="term" value="F:non-membrane spanning protein tyrosine kinase activity"/>
    <property type="evidence" value="ECO:0007669"/>
    <property type="project" value="InterPro"/>
</dbReference>
<reference evidence="3 4" key="1">
    <citation type="submission" date="2024-03" db="EMBL/GenBank/DDBJ databases">
        <title>The genome assembly and annotation of the cricket Gryllus longicercus Weissman &amp; Gray.</title>
        <authorList>
            <person name="Szrajer S."/>
            <person name="Gray D."/>
            <person name="Ylla G."/>
        </authorList>
    </citation>
    <scope>NUCLEOTIDE SEQUENCE [LARGE SCALE GENOMIC DNA]</scope>
    <source>
        <strain evidence="3">DAG 2021-001</strain>
        <tissue evidence="3">Whole body minus gut</tissue>
    </source>
</reference>
<comment type="caution">
    <text evidence="3">The sequence shown here is derived from an EMBL/GenBank/DDBJ whole genome shotgun (WGS) entry which is preliminary data.</text>
</comment>
<keyword evidence="4" id="KW-1185">Reference proteome</keyword>
<accession>A0AAN9VR25</accession>
<evidence type="ECO:0000259" key="2">
    <source>
        <dbReference type="PROSITE" id="PS50011"/>
    </source>
</evidence>
<evidence type="ECO:0000313" key="4">
    <source>
        <dbReference type="Proteomes" id="UP001378592"/>
    </source>
</evidence>
<dbReference type="PANTHER" id="PTHR46448:SF1">
    <property type="entry name" value="PROTEIN KINASE DOMAIN-CONTAINING PROTEIN"/>
    <property type="match status" value="1"/>
</dbReference>
<name>A0AAN9VR25_9ORTH</name>
<dbReference type="InterPro" id="IPR011009">
    <property type="entry name" value="Kinase-like_dom_sf"/>
</dbReference>
<dbReference type="GO" id="GO:0005524">
    <property type="term" value="F:ATP binding"/>
    <property type="evidence" value="ECO:0007669"/>
    <property type="project" value="InterPro"/>
</dbReference>
<dbReference type="PROSITE" id="PS50011">
    <property type="entry name" value="PROTEIN_KINASE_DOM"/>
    <property type="match status" value="1"/>
</dbReference>